<gene>
    <name evidence="2" type="ORF">BG006_006131</name>
</gene>
<name>A0A9P5SIY7_9FUNG</name>
<evidence type="ECO:0000256" key="1">
    <source>
        <dbReference type="SAM" id="MobiDB-lite"/>
    </source>
</evidence>
<keyword evidence="3" id="KW-1185">Reference proteome</keyword>
<protein>
    <submittedName>
        <fullName evidence="2">Uncharacterized protein</fullName>
    </submittedName>
</protein>
<feature type="compositionally biased region" description="Low complexity" evidence="1">
    <location>
        <begin position="55"/>
        <end position="68"/>
    </location>
</feature>
<proteinExistence type="predicted"/>
<feature type="region of interest" description="Disordered" evidence="1">
    <location>
        <begin position="50"/>
        <end position="90"/>
    </location>
</feature>
<evidence type="ECO:0000313" key="2">
    <source>
        <dbReference type="EMBL" id="KAF9330964.1"/>
    </source>
</evidence>
<feature type="compositionally biased region" description="Basic and acidic residues" evidence="1">
    <location>
        <begin position="233"/>
        <end position="242"/>
    </location>
</feature>
<dbReference type="EMBL" id="JAAAUY010000358">
    <property type="protein sequence ID" value="KAF9330964.1"/>
    <property type="molecule type" value="Genomic_DNA"/>
</dbReference>
<reference evidence="2" key="1">
    <citation type="journal article" date="2020" name="Fungal Divers.">
        <title>Resolving the Mortierellaceae phylogeny through synthesis of multi-gene phylogenetics and phylogenomics.</title>
        <authorList>
            <person name="Vandepol N."/>
            <person name="Liber J."/>
            <person name="Desiro A."/>
            <person name="Na H."/>
            <person name="Kennedy M."/>
            <person name="Barry K."/>
            <person name="Grigoriev I.V."/>
            <person name="Miller A.N."/>
            <person name="O'Donnell K."/>
            <person name="Stajich J.E."/>
            <person name="Bonito G."/>
        </authorList>
    </citation>
    <scope>NUCLEOTIDE SEQUENCE</scope>
    <source>
        <strain evidence="2">NVP1</strain>
    </source>
</reference>
<feature type="compositionally biased region" description="Acidic residues" evidence="1">
    <location>
        <begin position="79"/>
        <end position="90"/>
    </location>
</feature>
<evidence type="ECO:0000313" key="3">
    <source>
        <dbReference type="Proteomes" id="UP000696485"/>
    </source>
</evidence>
<feature type="region of interest" description="Disordered" evidence="1">
    <location>
        <begin position="1"/>
        <end position="29"/>
    </location>
</feature>
<dbReference type="AlphaFoldDB" id="A0A9P5SIY7"/>
<comment type="caution">
    <text evidence="2">The sequence shown here is derived from an EMBL/GenBank/DDBJ whole genome shotgun (WGS) entry which is preliminary data.</text>
</comment>
<accession>A0A9P5SIY7</accession>
<organism evidence="2 3">
    <name type="scientific">Podila minutissima</name>
    <dbReference type="NCBI Taxonomy" id="64525"/>
    <lineage>
        <taxon>Eukaryota</taxon>
        <taxon>Fungi</taxon>
        <taxon>Fungi incertae sedis</taxon>
        <taxon>Mucoromycota</taxon>
        <taxon>Mortierellomycotina</taxon>
        <taxon>Mortierellomycetes</taxon>
        <taxon>Mortierellales</taxon>
        <taxon>Mortierellaceae</taxon>
        <taxon>Podila</taxon>
    </lineage>
</organism>
<feature type="region of interest" description="Disordered" evidence="1">
    <location>
        <begin position="230"/>
        <end position="250"/>
    </location>
</feature>
<sequence length="250" mass="28036">MNPDLATKVAPDESIADSQTPTPDITVEGTEIAAPNGTAATSITHEVIEQDQVDSTETPTSTTTAATTQELKRDGTTQAEEEDEQDPIFENDPELKFVRERLDIIAKEERSGADPEKIALEELKKSTKALIISRRALKTKESELTTLDISDTRFQDVQLEIVRLTKETRGIEHQWSATKEVYYREFGPITDNAEPVTEVKAEHDIKMLQDQIANLQKQLDAVSLRRKQMAADAEEHHRKLAEQGEIDEDI</sequence>
<dbReference type="Proteomes" id="UP000696485">
    <property type="component" value="Unassembled WGS sequence"/>
</dbReference>